<accession>A0A8E0VDM0</accession>
<gene>
    <name evidence="1" type="ORF">FBUS_06942</name>
</gene>
<name>A0A8E0VDM0_9TREM</name>
<protein>
    <submittedName>
        <fullName evidence="1">Uncharacterized protein</fullName>
    </submittedName>
</protein>
<reference evidence="1" key="1">
    <citation type="submission" date="2019-05" db="EMBL/GenBank/DDBJ databases">
        <title>Annotation for the trematode Fasciolopsis buski.</title>
        <authorList>
            <person name="Choi Y.-J."/>
        </authorList>
    </citation>
    <scope>NUCLEOTIDE SEQUENCE</scope>
    <source>
        <strain evidence="1">HT</strain>
        <tissue evidence="1">Whole worm</tissue>
    </source>
</reference>
<organism evidence="1 2">
    <name type="scientific">Fasciolopsis buskii</name>
    <dbReference type="NCBI Taxonomy" id="27845"/>
    <lineage>
        <taxon>Eukaryota</taxon>
        <taxon>Metazoa</taxon>
        <taxon>Spiralia</taxon>
        <taxon>Lophotrochozoa</taxon>
        <taxon>Platyhelminthes</taxon>
        <taxon>Trematoda</taxon>
        <taxon>Digenea</taxon>
        <taxon>Plagiorchiida</taxon>
        <taxon>Echinostomata</taxon>
        <taxon>Echinostomatoidea</taxon>
        <taxon>Fasciolidae</taxon>
        <taxon>Fasciolopsis</taxon>
    </lineage>
</organism>
<comment type="caution">
    <text evidence="1">The sequence shown here is derived from an EMBL/GenBank/DDBJ whole genome shotgun (WGS) entry which is preliminary data.</text>
</comment>
<dbReference type="EMBL" id="LUCM01009561">
    <property type="protein sequence ID" value="KAA0186801.1"/>
    <property type="molecule type" value="Genomic_DNA"/>
</dbReference>
<evidence type="ECO:0000313" key="2">
    <source>
        <dbReference type="Proteomes" id="UP000728185"/>
    </source>
</evidence>
<dbReference type="Proteomes" id="UP000728185">
    <property type="component" value="Unassembled WGS sequence"/>
</dbReference>
<proteinExistence type="predicted"/>
<sequence length="372" mass="41764">MLPEGVSLIGGSWETVLAEISETSACRCLLTFLQIEQESINALYVKLDELLFLAESGPDPFNQIYQRAPKLLEVQLLALVTFQETLSRKSECSEAVRSIIQCLCSRFSNRCDRLVSVLLVILFNLIELSQFRNCLPDNWNTLWEVMNPAGILVSDKISTTEAVRYLTSATTFCYTVLSAQNHFWDRSSICRVSLNLARLASSLAVHCIVSGRSTEFSAALQFLAVSETSDRDLFRCFVTFLIDALFESLRSLYLFLSSVPIDQYEAVFETHAETLKENHVLLNVILNSFGRLHRFCHTVAQTAGLPPPKALLGTNLPLLGALLFDRILALILVQVKITADVCPHLWNILFKDSCQSVQNWAQFLLSTQIVDD</sequence>
<keyword evidence="2" id="KW-1185">Reference proteome</keyword>
<evidence type="ECO:0000313" key="1">
    <source>
        <dbReference type="EMBL" id="KAA0186801.1"/>
    </source>
</evidence>
<dbReference type="AlphaFoldDB" id="A0A8E0VDM0"/>